<dbReference type="GO" id="GO:0000166">
    <property type="term" value="F:nucleotide binding"/>
    <property type="evidence" value="ECO:0007669"/>
    <property type="project" value="InterPro"/>
</dbReference>
<evidence type="ECO:0000256" key="5">
    <source>
        <dbReference type="ARBA" id="ARBA00022835"/>
    </source>
</evidence>
<dbReference type="InterPro" id="IPR012337">
    <property type="entry name" value="RNaseH-like_sf"/>
</dbReference>
<dbReference type="GO" id="GO:0000175">
    <property type="term" value="F:3'-5'-RNA exonuclease activity"/>
    <property type="evidence" value="ECO:0007669"/>
    <property type="project" value="InterPro"/>
</dbReference>
<evidence type="ECO:0000256" key="1">
    <source>
        <dbReference type="ARBA" id="ARBA00004123"/>
    </source>
</evidence>
<evidence type="ECO:0000256" key="2">
    <source>
        <dbReference type="ARBA" id="ARBA00022552"/>
    </source>
</evidence>
<feature type="region of interest" description="Disordered" evidence="9">
    <location>
        <begin position="770"/>
        <end position="797"/>
    </location>
</feature>
<dbReference type="GO" id="GO:0071038">
    <property type="term" value="P:TRAMP-dependent tRNA surveillance pathway"/>
    <property type="evidence" value="ECO:0007669"/>
    <property type="project" value="TreeGrafter"/>
</dbReference>
<evidence type="ECO:0000259" key="10">
    <source>
        <dbReference type="PROSITE" id="PS50967"/>
    </source>
</evidence>
<dbReference type="CDD" id="cd06147">
    <property type="entry name" value="Rrp6p_like_exo"/>
    <property type="match status" value="1"/>
</dbReference>
<dbReference type="Pfam" id="PF00570">
    <property type="entry name" value="HRDC"/>
    <property type="match status" value="1"/>
</dbReference>
<reference evidence="12" key="1">
    <citation type="submission" date="2025-08" db="UniProtKB">
        <authorList>
            <consortium name="RefSeq"/>
        </authorList>
    </citation>
    <scope>IDENTIFICATION</scope>
</reference>
<comment type="similarity">
    <text evidence="8">Belongs to the exosome component 10/RRP6 family.</text>
</comment>
<proteinExistence type="inferred from homology"/>
<feature type="compositionally biased region" description="Basic and acidic residues" evidence="9">
    <location>
        <begin position="581"/>
        <end position="592"/>
    </location>
</feature>
<feature type="domain" description="HRDC" evidence="10">
    <location>
        <begin position="459"/>
        <end position="539"/>
    </location>
</feature>
<evidence type="ECO:0000313" key="11">
    <source>
        <dbReference type="Proteomes" id="UP000504607"/>
    </source>
</evidence>
<feature type="compositionally biased region" description="Polar residues" evidence="9">
    <location>
        <begin position="593"/>
        <end position="602"/>
    </location>
</feature>
<evidence type="ECO:0000313" key="12">
    <source>
        <dbReference type="RefSeq" id="XP_029122896.1"/>
    </source>
</evidence>
<dbReference type="GO" id="GO:0071036">
    <property type="term" value="P:nuclear polyadenylation-dependent snoRNA catabolic process"/>
    <property type="evidence" value="ECO:0007669"/>
    <property type="project" value="TreeGrafter"/>
</dbReference>
<feature type="region of interest" description="Disordered" evidence="9">
    <location>
        <begin position="148"/>
        <end position="185"/>
    </location>
</feature>
<dbReference type="SMART" id="SM00341">
    <property type="entry name" value="HRDC"/>
    <property type="match status" value="1"/>
</dbReference>
<evidence type="ECO:0000256" key="9">
    <source>
        <dbReference type="SAM" id="MobiDB-lite"/>
    </source>
</evidence>
<dbReference type="AlphaFoldDB" id="A0A8N4F966"/>
<gene>
    <name evidence="12" type="primary">LOC105053253</name>
</gene>
<feature type="compositionally biased region" description="Basic and acidic residues" evidence="9">
    <location>
        <begin position="152"/>
        <end position="161"/>
    </location>
</feature>
<keyword evidence="7" id="KW-0539">Nucleus</keyword>
<feature type="region of interest" description="Disordered" evidence="9">
    <location>
        <begin position="870"/>
        <end position="930"/>
    </location>
</feature>
<evidence type="ECO:0000256" key="8">
    <source>
        <dbReference type="ARBA" id="ARBA00043957"/>
    </source>
</evidence>
<dbReference type="SUPFAM" id="SSF53098">
    <property type="entry name" value="Ribonuclease H-like"/>
    <property type="match status" value="1"/>
</dbReference>
<evidence type="ECO:0000256" key="3">
    <source>
        <dbReference type="ARBA" id="ARBA00022722"/>
    </source>
</evidence>
<dbReference type="GO" id="GO:0005730">
    <property type="term" value="C:nucleolus"/>
    <property type="evidence" value="ECO:0007669"/>
    <property type="project" value="TreeGrafter"/>
</dbReference>
<evidence type="ECO:0000256" key="4">
    <source>
        <dbReference type="ARBA" id="ARBA00022801"/>
    </source>
</evidence>
<dbReference type="FunFam" id="1.10.150.80:FF:000001">
    <property type="entry name" value="Putative exosome component 10"/>
    <property type="match status" value="1"/>
</dbReference>
<dbReference type="InterPro" id="IPR049559">
    <property type="entry name" value="Rrp6p-like_exo"/>
</dbReference>
<dbReference type="InterPro" id="IPR012588">
    <property type="entry name" value="Exosome-assoc_fac_Rrp6_N"/>
</dbReference>
<dbReference type="Pfam" id="PF08066">
    <property type="entry name" value="PMC2NT"/>
    <property type="match status" value="1"/>
</dbReference>
<dbReference type="GO" id="GO:0000467">
    <property type="term" value="P:exonucleolytic trimming to generate mature 3'-end of 5.8S rRNA from tricistronic rRNA transcript (SSU-rRNA, 5.8S rRNA, LSU-rRNA)"/>
    <property type="evidence" value="ECO:0007669"/>
    <property type="project" value="InterPro"/>
</dbReference>
<dbReference type="SUPFAM" id="SSF47819">
    <property type="entry name" value="HRDC-like"/>
    <property type="match status" value="1"/>
</dbReference>
<dbReference type="GO" id="GO:0080188">
    <property type="term" value="P:gene silencing by siRNA-directed DNA methylation"/>
    <property type="evidence" value="ECO:0007669"/>
    <property type="project" value="UniProtKB-ARBA"/>
</dbReference>
<sequence length="930" mass="103807">MEVDSSPSESSLKHKADSLQALVSGPLAASAARLSGRSRGIPSGKDFHFYNNFDEFKAPAREIAVKSVSSLTGVAASGPLWGSKKPPPFPDDLDEAFDWIVNLNDDFLERFGTSMDEFKSLREKEEENGGNISSMDLDGGFQMVYGKKKKGSMRESGKDEGGLTSSSLAGVKLSSRDKKTTARRSRVPFHIPSIPRPQDQYHIRVNNKNQPFEHVWLERSEDGSRFIHPLEKLSVLDFIDRNVGEGELVKPLPIESTPFKLVDGVNELKELAAKLRGVNEFAVDLEHNQYRSFQGLTCLMQISTRTEDFVLDTLKLRIHVGPYLREIFKDPSKRKVMHGADRDILWLQRDFGIYVCNLFDTGQASRVLQLERNSLEYLLHYFCGVNANKEYQHADWRLRPLPDEMLKYAREDTHYLLHIYDLMTNRLISASTDENDLLLEVYKRSNVICMQLLQEADLNSKQLAVVAGLCQWRDHIAREEDESTGYILPNKALLEIAREMPTTPGKLHQLVKFKHPFVERYLSSVISVIRSSVANSTAFESIAAQLKGERLEASPMQDMEAASYNPDLVTAAAYQMTSAVGEDRTDGTRKTDTMQSAELSAGSTATMDDFAKPADTGHFSSPISAVSKCQQEEKSENMQLSEIGCSLKLSDPAGTMQSMDSGNTNPVQPSRKASIVSAQILKKPTCALGALFGNSSSRRKFNADKGGSVEQVKNKVEQIKSTVSLPFHYFSGDPEVCPEVKLNHPQVENQQHRAGNITETVKLEEVIHLDEPHNSESTAESPKADDSMKHGKWLPPPPENCSDGGLHAECDIAEELLSTSDLASSFEKCFQSISERSSHQNQKPSQEPEVNYQLKPFDYAAARKNIKFGDVEEKDRAKGNDGLRTLPDSREMHKGPVFGQSGGKERLKGFQQSRRRQAFPPSGNRSTTYN</sequence>
<dbReference type="PANTHER" id="PTHR12124:SF47">
    <property type="entry name" value="EXOSOME COMPONENT 10"/>
    <property type="match status" value="1"/>
</dbReference>
<dbReference type="InterPro" id="IPR045092">
    <property type="entry name" value="Rrp6-like"/>
</dbReference>
<comment type="subcellular location">
    <subcellularLocation>
        <location evidence="1">Nucleus</location>
    </subcellularLocation>
</comment>
<dbReference type="InterPro" id="IPR002121">
    <property type="entry name" value="HRDC_dom"/>
</dbReference>
<dbReference type="FunFam" id="3.30.420.10:FF:000065">
    <property type="entry name" value="Protein RRP6-like 2 isoform A"/>
    <property type="match status" value="1"/>
</dbReference>
<dbReference type="PANTHER" id="PTHR12124">
    <property type="entry name" value="POLYMYOSITIS/SCLERODERMA AUTOANTIGEN-RELATED"/>
    <property type="match status" value="1"/>
</dbReference>
<dbReference type="InterPro" id="IPR002562">
    <property type="entry name" value="3'-5'_exonuclease_dom"/>
</dbReference>
<keyword evidence="6" id="KW-0269">Exonuclease</keyword>
<dbReference type="GO" id="GO:0000176">
    <property type="term" value="C:nuclear exosome (RNase complex)"/>
    <property type="evidence" value="ECO:0007669"/>
    <property type="project" value="InterPro"/>
</dbReference>
<keyword evidence="2" id="KW-0698">rRNA processing</keyword>
<feature type="compositionally biased region" description="Basic and acidic residues" evidence="9">
    <location>
        <begin position="870"/>
        <end position="894"/>
    </location>
</feature>
<keyword evidence="3" id="KW-0540">Nuclease</keyword>
<dbReference type="SMART" id="SM00474">
    <property type="entry name" value="35EXOc"/>
    <property type="match status" value="1"/>
</dbReference>
<name>A0A8N4F966_ELAGV</name>
<evidence type="ECO:0000256" key="7">
    <source>
        <dbReference type="ARBA" id="ARBA00023242"/>
    </source>
</evidence>
<protein>
    <submittedName>
        <fullName evidence="12">Protein RRP6-like 2 isoform X2</fullName>
    </submittedName>
</protein>
<dbReference type="RefSeq" id="XP_029122896.1">
    <property type="nucleotide sequence ID" value="XM_029267063.1"/>
</dbReference>
<dbReference type="Gene3D" id="3.30.420.10">
    <property type="entry name" value="Ribonuclease H-like superfamily/Ribonuclease H"/>
    <property type="match status" value="1"/>
</dbReference>
<keyword evidence="4" id="KW-0378">Hydrolase</keyword>
<evidence type="ECO:0000256" key="6">
    <source>
        <dbReference type="ARBA" id="ARBA00022839"/>
    </source>
</evidence>
<feature type="region of interest" description="Disordered" evidence="9">
    <location>
        <begin position="580"/>
        <end position="602"/>
    </location>
</feature>
<keyword evidence="5" id="KW-0271">Exosome</keyword>
<dbReference type="GO" id="GO:0071051">
    <property type="term" value="P:poly(A)-dependent snoRNA 3'-end processing"/>
    <property type="evidence" value="ECO:0007669"/>
    <property type="project" value="TreeGrafter"/>
</dbReference>
<dbReference type="InterPro" id="IPR010997">
    <property type="entry name" value="HRDC-like_sf"/>
</dbReference>
<dbReference type="Pfam" id="PF01612">
    <property type="entry name" value="DNA_pol_A_exo1"/>
    <property type="match status" value="1"/>
</dbReference>
<keyword evidence="11" id="KW-1185">Reference proteome</keyword>
<dbReference type="GO" id="GO:0071040">
    <property type="term" value="P:nuclear polyadenylation-dependent antisense transcript catabolic process"/>
    <property type="evidence" value="ECO:0007669"/>
    <property type="project" value="TreeGrafter"/>
</dbReference>
<dbReference type="PROSITE" id="PS50967">
    <property type="entry name" value="HRDC"/>
    <property type="match status" value="1"/>
</dbReference>
<dbReference type="GO" id="GO:0071035">
    <property type="term" value="P:nuclear polyadenylation-dependent rRNA catabolic process"/>
    <property type="evidence" value="ECO:0007669"/>
    <property type="project" value="TreeGrafter"/>
</dbReference>
<dbReference type="GO" id="GO:0003727">
    <property type="term" value="F:single-stranded RNA binding"/>
    <property type="evidence" value="ECO:0007669"/>
    <property type="project" value="TreeGrafter"/>
</dbReference>
<accession>A0A8N4F966</accession>
<dbReference type="GO" id="GO:0071039">
    <property type="term" value="P:nuclear polyadenylation-dependent CUT catabolic process"/>
    <property type="evidence" value="ECO:0007669"/>
    <property type="project" value="TreeGrafter"/>
</dbReference>
<organism evidence="11 12">
    <name type="scientific">Elaeis guineensis var. tenera</name>
    <name type="common">Oil palm</name>
    <dbReference type="NCBI Taxonomy" id="51953"/>
    <lineage>
        <taxon>Eukaryota</taxon>
        <taxon>Viridiplantae</taxon>
        <taxon>Streptophyta</taxon>
        <taxon>Embryophyta</taxon>
        <taxon>Tracheophyta</taxon>
        <taxon>Spermatophyta</taxon>
        <taxon>Magnoliopsida</taxon>
        <taxon>Liliopsida</taxon>
        <taxon>Arecaceae</taxon>
        <taxon>Arecoideae</taxon>
        <taxon>Cocoseae</taxon>
        <taxon>Elaeidinae</taxon>
        <taxon>Elaeis</taxon>
    </lineage>
</organism>
<dbReference type="GO" id="GO:0071037">
    <property type="term" value="P:nuclear polyadenylation-dependent snRNA catabolic process"/>
    <property type="evidence" value="ECO:0007669"/>
    <property type="project" value="TreeGrafter"/>
</dbReference>
<dbReference type="InterPro" id="IPR036397">
    <property type="entry name" value="RNaseH_sf"/>
</dbReference>
<dbReference type="Proteomes" id="UP000504607">
    <property type="component" value="Chromosome 10"/>
</dbReference>
<dbReference type="InterPro" id="IPR044876">
    <property type="entry name" value="HRDC_dom_sf"/>
</dbReference>
<dbReference type="Gene3D" id="1.10.150.80">
    <property type="entry name" value="HRDC domain"/>
    <property type="match status" value="1"/>
</dbReference>
<dbReference type="GO" id="GO:0071044">
    <property type="term" value="P:histone mRNA catabolic process"/>
    <property type="evidence" value="ECO:0007669"/>
    <property type="project" value="TreeGrafter"/>
</dbReference>